<dbReference type="PANTHER" id="PTHR28608:SF1">
    <property type="entry name" value="INTEGRATOR COMPLEX SUBUNIT 2"/>
    <property type="match status" value="1"/>
</dbReference>
<dbReference type="AlphaFoldDB" id="A0A8T0EB43"/>
<evidence type="ECO:0000256" key="1">
    <source>
        <dbReference type="ARBA" id="ARBA00004123"/>
    </source>
</evidence>
<dbReference type="PRINTS" id="PR02105">
    <property type="entry name" value="INTSUBUNIT2"/>
</dbReference>
<dbReference type="InterPro" id="IPR016024">
    <property type="entry name" value="ARM-type_fold"/>
</dbReference>
<dbReference type="PANTHER" id="PTHR28608">
    <property type="entry name" value="INTEGRATOR COMPLEX SUBUNIT 2"/>
    <property type="match status" value="1"/>
</dbReference>
<organism evidence="4 5">
    <name type="scientific">Argiope bruennichi</name>
    <name type="common">Wasp spider</name>
    <name type="synonym">Aranea bruennichi</name>
    <dbReference type="NCBI Taxonomy" id="94029"/>
    <lineage>
        <taxon>Eukaryota</taxon>
        <taxon>Metazoa</taxon>
        <taxon>Ecdysozoa</taxon>
        <taxon>Arthropoda</taxon>
        <taxon>Chelicerata</taxon>
        <taxon>Arachnida</taxon>
        <taxon>Araneae</taxon>
        <taxon>Araneomorphae</taxon>
        <taxon>Entelegynae</taxon>
        <taxon>Araneoidea</taxon>
        <taxon>Araneidae</taxon>
        <taxon>Argiope</taxon>
    </lineage>
</organism>
<evidence type="ECO:0000313" key="4">
    <source>
        <dbReference type="EMBL" id="KAF8769863.1"/>
    </source>
</evidence>
<dbReference type="InterPro" id="IPR029321">
    <property type="entry name" value="INTS2"/>
</dbReference>
<evidence type="ECO:0000256" key="3">
    <source>
        <dbReference type="ARBA" id="ARBA00023242"/>
    </source>
</evidence>
<sequence length="1179" mass="132042">MVKISLRCLPGIFTTHPTWGNECVEGILSVVSERVGNECVEGILSVVSERAGNECVEGILSVVPERAGNECVEGILSVVPERAGDKGYSSHVHRVSTFTISHLSSTDIDNSVKWKSLLMGSINIHQLRTRCRLGPSAGENALISSSPNGLALEFERSDAARRLRLFLSELLSVMAQVKEGNVDGVQNAELFESIVYLDEIADVLCIAQAELPGLLYIPDIAEALLHIPNGIYLLCRLVANSPDSFQEVCTTLITNGDKQDEDSPAGKMRIQALRTLCQMNKAEILSVRGKAVEFCHMPGLAILLTLDYCRIEQEIHGNHSSVLGDLIAFISGLLLGSDDKVRNWFGQYFRNSQKKPEGDGNPTHLLREELLQRLKNLVLFSIDHHNLPDAKVVQASSLLRLYCALRGIGGLRFNEEEINLLLQLLTSHPPPSPAGIRFVSLGLCMLLACPSLLTSTDQEKRATDWIQWLLREESHFGSTSGVNASFGEMLLLIAIHFHSNQMSSITELVFSTLGMRIPIRSNNLARMKTIFTQEIFTDQIVTAHAIKVPVTKNLSRNVTGFLPVHCIHQLLKSRAFTKYKVPIKEWIYKQVCNTIPPLHPVLPALIEVYVNSVLIPSSKSSIDTTNEPITEEEILAVFSKSVFMPQEQGASIESEQKPSSLTSQLLLLYYLLLYEDTRLSNMKTILASDRKVKRYSPQFIAKIPVFYLIQRAQKDQEQFAGLFSPLLRLLTTHYPHLCLVQSWLTEEEDIDCALKICRVKLQGWPEGGFSKDSLDNAFKQVQSCPFQLLSHLNHLLTLPVQQLWPYASKFVAYLPKLLDHSDCLQILIKAKKVWWKLNSIFPRNLWVMTVNAFPQKTFSAARKLTLDDIILDPLHVLRCDKRIFRCPPFLEIILHMLQAFLAASRTHLYHHTLEHPMLEKTGMLESEKDRDDLRTALVAAQESAAVQILLECCLPTEKDKKAKGLLTNLREIQSLICSHLHQVFISEPSLAKLVHFQTYSSELLPVVVSSVPSLHICLDFLPELLSQADLDKQIFAIELTSHLCSQYAIAKSLSVAKLCINVCNTLLGVLPSSEQSKLFLPTLPALVRMCETFPPLCEDVAFLLCQLGRVCLSRICATASVRPTTADLILPIQETKQRIDIEKLETLMKQLDPENDLCCAIQKAFMDLCCTLTLNKTLY</sequence>
<evidence type="ECO:0000256" key="2">
    <source>
        <dbReference type="ARBA" id="ARBA00006705"/>
    </source>
</evidence>
<reference evidence="4" key="2">
    <citation type="submission" date="2020-06" db="EMBL/GenBank/DDBJ databases">
        <authorList>
            <person name="Sheffer M."/>
        </authorList>
    </citation>
    <scope>NUCLEOTIDE SEQUENCE</scope>
</reference>
<gene>
    <name evidence="4" type="ORF">HNY73_017462</name>
</gene>
<comment type="caution">
    <text evidence="4">The sequence shown here is derived from an EMBL/GenBank/DDBJ whole genome shotgun (WGS) entry which is preliminary data.</text>
</comment>
<evidence type="ECO:0000313" key="5">
    <source>
        <dbReference type="Proteomes" id="UP000807504"/>
    </source>
</evidence>
<dbReference type="GO" id="GO:0034472">
    <property type="term" value="P:snRNA 3'-end processing"/>
    <property type="evidence" value="ECO:0007669"/>
    <property type="project" value="TreeGrafter"/>
</dbReference>
<keyword evidence="3" id="KW-0539">Nucleus</keyword>
<protein>
    <submittedName>
        <fullName evidence="4">Integrator complex subunit 2 like protein</fullName>
    </submittedName>
</protein>
<dbReference type="GO" id="GO:0032039">
    <property type="term" value="C:integrator complex"/>
    <property type="evidence" value="ECO:0007669"/>
    <property type="project" value="InterPro"/>
</dbReference>
<name>A0A8T0EB43_ARGBR</name>
<proteinExistence type="inferred from homology"/>
<reference evidence="4" key="1">
    <citation type="journal article" date="2020" name="bioRxiv">
        <title>Chromosome-level reference genome of the European wasp spider Argiope bruennichi: a resource for studies on range expansion and evolutionary adaptation.</title>
        <authorList>
            <person name="Sheffer M.M."/>
            <person name="Hoppe A."/>
            <person name="Krehenwinkel H."/>
            <person name="Uhl G."/>
            <person name="Kuss A.W."/>
            <person name="Jensen L."/>
            <person name="Jensen C."/>
            <person name="Gillespie R.G."/>
            <person name="Hoff K.J."/>
            <person name="Prost S."/>
        </authorList>
    </citation>
    <scope>NUCLEOTIDE SEQUENCE</scope>
</reference>
<dbReference type="Pfam" id="PF14750">
    <property type="entry name" value="INTS2"/>
    <property type="match status" value="1"/>
</dbReference>
<comment type="similarity">
    <text evidence="2">Belongs to the Integrator subunit 2 family.</text>
</comment>
<dbReference type="Proteomes" id="UP000807504">
    <property type="component" value="Unassembled WGS sequence"/>
</dbReference>
<dbReference type="InterPro" id="IPR026236">
    <property type="entry name" value="Int2_metazoa"/>
</dbReference>
<keyword evidence="5" id="KW-1185">Reference proteome</keyword>
<dbReference type="SUPFAM" id="SSF48371">
    <property type="entry name" value="ARM repeat"/>
    <property type="match status" value="1"/>
</dbReference>
<comment type="subcellular location">
    <subcellularLocation>
        <location evidence="1">Nucleus</location>
    </subcellularLocation>
</comment>
<dbReference type="EMBL" id="JABXBU010002228">
    <property type="protein sequence ID" value="KAF8769863.1"/>
    <property type="molecule type" value="Genomic_DNA"/>
</dbReference>
<accession>A0A8T0EB43</accession>